<protein>
    <submittedName>
        <fullName evidence="2">Uncharacterized protein</fullName>
    </submittedName>
</protein>
<evidence type="ECO:0000256" key="1">
    <source>
        <dbReference type="SAM" id="MobiDB-lite"/>
    </source>
</evidence>
<name>A0A085WIR7_9BACT</name>
<reference evidence="2 3" key="1">
    <citation type="submission" date="2014-04" db="EMBL/GenBank/DDBJ databases">
        <title>Genome assembly of Hyalangium minutum DSM 14724.</title>
        <authorList>
            <person name="Sharma G."/>
            <person name="Subramanian S."/>
        </authorList>
    </citation>
    <scope>NUCLEOTIDE SEQUENCE [LARGE SCALE GENOMIC DNA]</scope>
    <source>
        <strain evidence="2 3">DSM 14724</strain>
    </source>
</reference>
<gene>
    <name evidence="2" type="ORF">DB31_8063</name>
</gene>
<dbReference type="EMBL" id="JMCB01000007">
    <property type="protein sequence ID" value="KFE67580.1"/>
    <property type="molecule type" value="Genomic_DNA"/>
</dbReference>
<feature type="region of interest" description="Disordered" evidence="1">
    <location>
        <begin position="1"/>
        <end position="43"/>
    </location>
</feature>
<dbReference type="AlphaFoldDB" id="A0A085WIR7"/>
<sequence length="43" mass="4718">MQFLGQRTPPNKPGLRACGGREVYGGSPRLGQPSFKELMTQRA</sequence>
<comment type="caution">
    <text evidence="2">The sequence shown here is derived from an EMBL/GenBank/DDBJ whole genome shotgun (WGS) entry which is preliminary data.</text>
</comment>
<proteinExistence type="predicted"/>
<evidence type="ECO:0000313" key="2">
    <source>
        <dbReference type="EMBL" id="KFE67580.1"/>
    </source>
</evidence>
<organism evidence="2 3">
    <name type="scientific">Hyalangium minutum</name>
    <dbReference type="NCBI Taxonomy" id="394096"/>
    <lineage>
        <taxon>Bacteria</taxon>
        <taxon>Pseudomonadati</taxon>
        <taxon>Myxococcota</taxon>
        <taxon>Myxococcia</taxon>
        <taxon>Myxococcales</taxon>
        <taxon>Cystobacterineae</taxon>
        <taxon>Archangiaceae</taxon>
        <taxon>Hyalangium</taxon>
    </lineage>
</organism>
<keyword evidence="3" id="KW-1185">Reference proteome</keyword>
<evidence type="ECO:0000313" key="3">
    <source>
        <dbReference type="Proteomes" id="UP000028725"/>
    </source>
</evidence>
<dbReference type="Proteomes" id="UP000028725">
    <property type="component" value="Unassembled WGS sequence"/>
</dbReference>
<dbReference type="STRING" id="394096.DB31_8063"/>
<accession>A0A085WIR7</accession>